<evidence type="ECO:0000256" key="2">
    <source>
        <dbReference type="ARBA" id="ARBA00022801"/>
    </source>
</evidence>
<name>A0A511N4S3_DEIC1</name>
<evidence type="ECO:0000256" key="3">
    <source>
        <dbReference type="ARBA" id="ARBA00022840"/>
    </source>
</evidence>
<keyword evidence="1" id="KW-0547">Nucleotide-binding</keyword>
<dbReference type="SUPFAM" id="SSF50891">
    <property type="entry name" value="Cyclophilin-like"/>
    <property type="match status" value="1"/>
</dbReference>
<dbReference type="AlphaFoldDB" id="A0A511N4S3"/>
<keyword evidence="3" id="KW-0067">ATP-binding</keyword>
<evidence type="ECO:0000259" key="4">
    <source>
        <dbReference type="SMART" id="SM00797"/>
    </source>
</evidence>
<dbReference type="OrthoDB" id="9782422at2"/>
<comment type="caution">
    <text evidence="5">The sequence shown here is derived from an EMBL/GenBank/DDBJ whole genome shotgun (WGS) entry which is preliminary data.</text>
</comment>
<keyword evidence="6" id="KW-1185">Reference proteome</keyword>
<dbReference type="InterPro" id="IPR052708">
    <property type="entry name" value="PxpC"/>
</dbReference>
<gene>
    <name evidence="5" type="ORF">DC3_30710</name>
</gene>
<evidence type="ECO:0000313" key="6">
    <source>
        <dbReference type="Proteomes" id="UP000321306"/>
    </source>
</evidence>
<evidence type="ECO:0000313" key="5">
    <source>
        <dbReference type="EMBL" id="GEM47436.1"/>
    </source>
</evidence>
<dbReference type="PANTHER" id="PTHR43309">
    <property type="entry name" value="5-OXOPROLINASE SUBUNIT C"/>
    <property type="match status" value="1"/>
</dbReference>
<organism evidence="5 6">
    <name type="scientific">Deinococcus cellulosilyticus (strain DSM 18568 / NBRC 106333 / KACC 11606 / 5516J-15)</name>
    <dbReference type="NCBI Taxonomy" id="1223518"/>
    <lineage>
        <taxon>Bacteria</taxon>
        <taxon>Thermotogati</taxon>
        <taxon>Deinococcota</taxon>
        <taxon>Deinococci</taxon>
        <taxon>Deinococcales</taxon>
        <taxon>Deinococcaceae</taxon>
        <taxon>Deinococcus</taxon>
    </lineage>
</organism>
<dbReference type="EMBL" id="BJXB01000013">
    <property type="protein sequence ID" value="GEM47436.1"/>
    <property type="molecule type" value="Genomic_DNA"/>
</dbReference>
<dbReference type="Proteomes" id="UP000321306">
    <property type="component" value="Unassembled WGS sequence"/>
</dbReference>
<dbReference type="NCBIfam" id="TIGR00724">
    <property type="entry name" value="urea_amlyse_rel"/>
    <property type="match status" value="1"/>
</dbReference>
<protein>
    <recommendedName>
        <fullName evidence="4">Carboxyltransferase domain-containing protein</fullName>
    </recommendedName>
</protein>
<dbReference type="Pfam" id="PF02626">
    <property type="entry name" value="CT_A_B"/>
    <property type="match status" value="1"/>
</dbReference>
<accession>A0A511N4S3</accession>
<feature type="domain" description="Carboxyltransferase" evidence="4">
    <location>
        <begin position="27"/>
        <end position="295"/>
    </location>
</feature>
<dbReference type="SMART" id="SM00797">
    <property type="entry name" value="AHS2"/>
    <property type="match status" value="1"/>
</dbReference>
<reference evidence="5 6" key="1">
    <citation type="submission" date="2019-07" db="EMBL/GenBank/DDBJ databases">
        <title>Whole genome shotgun sequence of Deinococcus cellulosilyticus NBRC 106333.</title>
        <authorList>
            <person name="Hosoyama A."/>
            <person name="Uohara A."/>
            <person name="Ohji S."/>
            <person name="Ichikawa N."/>
        </authorList>
    </citation>
    <scope>NUCLEOTIDE SEQUENCE [LARGE SCALE GENOMIC DNA]</scope>
    <source>
        <strain evidence="5 6">NBRC 106333</strain>
    </source>
</reference>
<proteinExistence type="predicted"/>
<dbReference type="InterPro" id="IPR029000">
    <property type="entry name" value="Cyclophilin-like_dom_sf"/>
</dbReference>
<sequence length="307" mass="33190">MNGLQIHIVRPGMQTLIQDTGRSGYRQHGITPGGAADFYSFHIANLLLGNSPDAAALEVTLGGLLLEALQDGVVAVAGTGAQVRVHGKVLKGQRRIQLHQGDQMEVVYSPAGARTYVAFAGGLDVPAVLGSRSTHTRSGLGPAPVHAGVTLQAKQPSPHLNTRVVVPAFPLPALLPIRVLRGPEWEEHHAFQQPFRVTAQSDRMGIRLEGPQVQLQRKAEMYSVAVMAGTVQLPAGGHPIILLSDAQTTGGYPRVYQVIQADLWKLGQVLPGQQIQFSEVDFEAAEKALIEQDRQLHTLARTLQFYR</sequence>
<dbReference type="Gene3D" id="2.40.100.10">
    <property type="entry name" value="Cyclophilin-like"/>
    <property type="match status" value="1"/>
</dbReference>
<dbReference type="GO" id="GO:0005524">
    <property type="term" value="F:ATP binding"/>
    <property type="evidence" value="ECO:0007669"/>
    <property type="project" value="UniProtKB-KW"/>
</dbReference>
<dbReference type="GO" id="GO:0016787">
    <property type="term" value="F:hydrolase activity"/>
    <property type="evidence" value="ECO:0007669"/>
    <property type="project" value="UniProtKB-KW"/>
</dbReference>
<dbReference type="InterPro" id="IPR003778">
    <property type="entry name" value="CT_A_B"/>
</dbReference>
<dbReference type="PANTHER" id="PTHR43309:SF3">
    <property type="entry name" value="5-OXOPROLINASE SUBUNIT C"/>
    <property type="match status" value="1"/>
</dbReference>
<evidence type="ECO:0000256" key="1">
    <source>
        <dbReference type="ARBA" id="ARBA00022741"/>
    </source>
</evidence>
<keyword evidence="2" id="KW-0378">Hydrolase</keyword>
<dbReference type="RefSeq" id="WP_146885684.1">
    <property type="nucleotide sequence ID" value="NZ_BJXB01000013.1"/>
</dbReference>